<dbReference type="GO" id="GO:0140359">
    <property type="term" value="F:ABC-type transporter activity"/>
    <property type="evidence" value="ECO:0007669"/>
    <property type="project" value="InterPro"/>
</dbReference>
<dbReference type="Gene3D" id="3.40.50.300">
    <property type="entry name" value="P-loop containing nucleotide triphosphate hydrolases"/>
    <property type="match status" value="1"/>
</dbReference>
<keyword evidence="9 10" id="KW-0472">Membrane</keyword>
<dbReference type="PANTHER" id="PTHR24221:SF654">
    <property type="entry name" value="ATP-BINDING CASSETTE SUB-FAMILY B MEMBER 6"/>
    <property type="match status" value="1"/>
</dbReference>
<dbReference type="Pfam" id="PF00005">
    <property type="entry name" value="ABC_tran"/>
    <property type="match status" value="1"/>
</dbReference>
<evidence type="ECO:0000256" key="9">
    <source>
        <dbReference type="ARBA" id="ARBA00023136"/>
    </source>
</evidence>
<name>A0A1V4IYB1_9CLOT</name>
<dbReference type="InterPro" id="IPR011527">
    <property type="entry name" value="ABC1_TM_dom"/>
</dbReference>
<dbReference type="GO" id="GO:0005886">
    <property type="term" value="C:plasma membrane"/>
    <property type="evidence" value="ECO:0007669"/>
    <property type="project" value="UniProtKB-SubCell"/>
</dbReference>
<evidence type="ECO:0000259" key="12">
    <source>
        <dbReference type="PROSITE" id="PS50929"/>
    </source>
</evidence>
<dbReference type="AlphaFoldDB" id="A0A1V4IYB1"/>
<keyword evidence="4 10" id="KW-0812">Transmembrane</keyword>
<dbReference type="InterPro" id="IPR036640">
    <property type="entry name" value="ABC1_TM_sf"/>
</dbReference>
<evidence type="ECO:0000256" key="6">
    <source>
        <dbReference type="ARBA" id="ARBA00022807"/>
    </source>
</evidence>
<evidence type="ECO:0000256" key="5">
    <source>
        <dbReference type="ARBA" id="ARBA00022741"/>
    </source>
</evidence>
<dbReference type="EC" id="3.6.3.-" evidence="13"/>
<dbReference type="SUPFAM" id="SSF90123">
    <property type="entry name" value="ABC transporter transmembrane region"/>
    <property type="match status" value="1"/>
</dbReference>
<feature type="transmembrane region" description="Helical" evidence="10">
    <location>
        <begin position="131"/>
        <end position="147"/>
    </location>
</feature>
<dbReference type="GO" id="GO:0008234">
    <property type="term" value="F:cysteine-type peptidase activity"/>
    <property type="evidence" value="ECO:0007669"/>
    <property type="project" value="UniProtKB-KW"/>
</dbReference>
<dbReference type="RefSeq" id="WP_079421857.1">
    <property type="nucleotide sequence ID" value="NZ_MZGV01000002.1"/>
</dbReference>
<evidence type="ECO:0000256" key="2">
    <source>
        <dbReference type="ARBA" id="ARBA00022448"/>
    </source>
</evidence>
<dbReference type="InterPro" id="IPR039421">
    <property type="entry name" value="Type_1_exporter"/>
</dbReference>
<proteinExistence type="predicted"/>
<evidence type="ECO:0000256" key="7">
    <source>
        <dbReference type="ARBA" id="ARBA00022840"/>
    </source>
</evidence>
<evidence type="ECO:0000313" key="14">
    <source>
        <dbReference type="Proteomes" id="UP000190080"/>
    </source>
</evidence>
<dbReference type="Pfam" id="PF00664">
    <property type="entry name" value="ABC_membrane"/>
    <property type="match status" value="1"/>
</dbReference>
<keyword evidence="13" id="KW-0378">Hydrolase</keyword>
<dbReference type="GO" id="GO:0016887">
    <property type="term" value="F:ATP hydrolysis activity"/>
    <property type="evidence" value="ECO:0007669"/>
    <property type="project" value="InterPro"/>
</dbReference>
<dbReference type="Gene3D" id="1.20.1560.10">
    <property type="entry name" value="ABC transporter type 1, transmembrane domain"/>
    <property type="match status" value="1"/>
</dbReference>
<dbReference type="PANTHER" id="PTHR24221">
    <property type="entry name" value="ATP-BINDING CASSETTE SUB-FAMILY B"/>
    <property type="match status" value="1"/>
</dbReference>
<protein>
    <submittedName>
        <fullName evidence="13">Multidrug resistance ABC transporter ATP-binding/permease protein BmrA</fullName>
        <ecNumber evidence="13">3.6.3.-</ecNumber>
    </submittedName>
</protein>
<evidence type="ECO:0000256" key="8">
    <source>
        <dbReference type="ARBA" id="ARBA00022989"/>
    </source>
</evidence>
<dbReference type="InterPro" id="IPR027417">
    <property type="entry name" value="P-loop_NTPase"/>
</dbReference>
<dbReference type="PROSITE" id="PS50929">
    <property type="entry name" value="ABC_TM1F"/>
    <property type="match status" value="1"/>
</dbReference>
<feature type="transmembrane region" description="Helical" evidence="10">
    <location>
        <begin position="16"/>
        <end position="33"/>
    </location>
</feature>
<keyword evidence="14" id="KW-1185">Reference proteome</keyword>
<reference evidence="13 14" key="1">
    <citation type="submission" date="2017-03" db="EMBL/GenBank/DDBJ databases">
        <title>Genome sequence of Clostridium oryzae DSM 28571.</title>
        <authorList>
            <person name="Poehlein A."/>
            <person name="Daniel R."/>
        </authorList>
    </citation>
    <scope>NUCLEOTIDE SEQUENCE [LARGE SCALE GENOMIC DNA]</scope>
    <source>
        <strain evidence="13 14">DSM 28571</strain>
    </source>
</reference>
<accession>A0A1V4IYB1</accession>
<dbReference type="InterPro" id="IPR017871">
    <property type="entry name" value="ABC_transporter-like_CS"/>
</dbReference>
<evidence type="ECO:0000259" key="11">
    <source>
        <dbReference type="PROSITE" id="PS50893"/>
    </source>
</evidence>
<dbReference type="InterPro" id="IPR003593">
    <property type="entry name" value="AAA+_ATPase"/>
</dbReference>
<feature type="transmembrane region" description="Helical" evidence="10">
    <location>
        <begin position="53"/>
        <end position="69"/>
    </location>
</feature>
<keyword evidence="7 13" id="KW-0067">ATP-binding</keyword>
<dbReference type="OrthoDB" id="9802264at2"/>
<dbReference type="SMART" id="SM00382">
    <property type="entry name" value="AAA"/>
    <property type="match status" value="1"/>
</dbReference>
<evidence type="ECO:0000313" key="13">
    <source>
        <dbReference type="EMBL" id="OPJ64889.1"/>
    </source>
</evidence>
<sequence>MSLLYKLILKRKKLSIIYAISGIAIAFLAALNVKLLQKLIDEFTSKNVEVSSIVLYGTAALVSCIINYFDEYPKNIIENAVYFDFKIEALKKISRMDYAHYEKLGTGQLIQKIENGADAGKSMLFNFYFELIRNIVPNITFSLIFIATINIKIMMLITAGYIFVFIFTNLVLKYLYKIKERVLVDEEFLNNNLIRGFMEMPVFRINGKFKNEIDKAKEQAASITHGKTKMVMIHEMFFTVFALITILIKLSIIIYAFVKRDISVGEIVALITFIENAYNPIAIFNVIFVQYKLDKVTFKRYIEIMNIPEDQNLFKGSKVEVGAGDIKFENVRFSHTHQPFIENLTFHICSGKSIAIVGESGSGKSTIVKQIVGLIKPLEGKITVDGQNLKDIKLEHYYRFISYTSQESPIFQGTLRENIVFNGKVPDKKIEKAIELVGLKDFYSKLECGLNTQVGEKGIMLSGGERQRLALARVYFQKAPIVILDEATSALDNITEKLVINNVMKFLKGSTIIIVAHRLNTIQKADSICVLKQGQIVGKGSFRELLDNNDYFKKLWLAGKN</sequence>
<keyword evidence="2" id="KW-0813">Transport</keyword>
<comment type="caution">
    <text evidence="13">The sequence shown here is derived from an EMBL/GenBank/DDBJ whole genome shotgun (WGS) entry which is preliminary data.</text>
</comment>
<feature type="transmembrane region" description="Helical" evidence="10">
    <location>
        <begin position="153"/>
        <end position="172"/>
    </location>
</feature>
<evidence type="ECO:0000256" key="10">
    <source>
        <dbReference type="SAM" id="Phobius"/>
    </source>
</evidence>
<evidence type="ECO:0000256" key="3">
    <source>
        <dbReference type="ARBA" id="ARBA00022475"/>
    </source>
</evidence>
<keyword evidence="8 10" id="KW-1133">Transmembrane helix</keyword>
<feature type="transmembrane region" description="Helical" evidence="10">
    <location>
        <begin position="237"/>
        <end position="258"/>
    </location>
</feature>
<evidence type="ECO:0000256" key="4">
    <source>
        <dbReference type="ARBA" id="ARBA00022692"/>
    </source>
</evidence>
<keyword evidence="6" id="KW-0788">Thiol protease</keyword>
<keyword evidence="6" id="KW-0645">Protease</keyword>
<organism evidence="13 14">
    <name type="scientific">Clostridium oryzae</name>
    <dbReference type="NCBI Taxonomy" id="1450648"/>
    <lineage>
        <taxon>Bacteria</taxon>
        <taxon>Bacillati</taxon>
        <taxon>Bacillota</taxon>
        <taxon>Clostridia</taxon>
        <taxon>Eubacteriales</taxon>
        <taxon>Clostridiaceae</taxon>
        <taxon>Clostridium</taxon>
    </lineage>
</organism>
<dbReference type="GO" id="GO:0005524">
    <property type="term" value="F:ATP binding"/>
    <property type="evidence" value="ECO:0007669"/>
    <property type="project" value="UniProtKB-KW"/>
</dbReference>
<dbReference type="PROSITE" id="PS50893">
    <property type="entry name" value="ABC_TRANSPORTER_2"/>
    <property type="match status" value="1"/>
</dbReference>
<feature type="domain" description="ABC transmembrane type-1" evidence="12">
    <location>
        <begin position="16"/>
        <end position="293"/>
    </location>
</feature>
<dbReference type="PROSITE" id="PS00211">
    <property type="entry name" value="ABC_TRANSPORTER_1"/>
    <property type="match status" value="1"/>
</dbReference>
<keyword evidence="3" id="KW-1003">Cell membrane</keyword>
<dbReference type="GO" id="GO:0034040">
    <property type="term" value="F:ATPase-coupled lipid transmembrane transporter activity"/>
    <property type="evidence" value="ECO:0007669"/>
    <property type="project" value="TreeGrafter"/>
</dbReference>
<dbReference type="InterPro" id="IPR003439">
    <property type="entry name" value="ABC_transporter-like_ATP-bd"/>
</dbReference>
<gene>
    <name evidence="13" type="primary">bmrA</name>
    <name evidence="13" type="ORF">CLORY_03980</name>
</gene>
<dbReference type="STRING" id="1450648.CLORY_03980"/>
<dbReference type="FunFam" id="3.40.50.300:FF:000299">
    <property type="entry name" value="ABC transporter ATP-binding protein/permease"/>
    <property type="match status" value="1"/>
</dbReference>
<feature type="domain" description="ABC transporter" evidence="11">
    <location>
        <begin position="326"/>
        <end position="558"/>
    </location>
</feature>
<dbReference type="EMBL" id="MZGV01000002">
    <property type="protein sequence ID" value="OPJ64889.1"/>
    <property type="molecule type" value="Genomic_DNA"/>
</dbReference>
<dbReference type="SUPFAM" id="SSF52540">
    <property type="entry name" value="P-loop containing nucleoside triphosphate hydrolases"/>
    <property type="match status" value="1"/>
</dbReference>
<keyword evidence="5" id="KW-0547">Nucleotide-binding</keyword>
<dbReference type="Proteomes" id="UP000190080">
    <property type="component" value="Unassembled WGS sequence"/>
</dbReference>
<comment type="subcellular location">
    <subcellularLocation>
        <location evidence="1">Cell membrane</location>
        <topology evidence="1">Multi-pass membrane protein</topology>
    </subcellularLocation>
</comment>
<evidence type="ECO:0000256" key="1">
    <source>
        <dbReference type="ARBA" id="ARBA00004651"/>
    </source>
</evidence>